<dbReference type="EMBL" id="JBHSSW010000004">
    <property type="protein sequence ID" value="MFC6197234.1"/>
    <property type="molecule type" value="Genomic_DNA"/>
</dbReference>
<gene>
    <name evidence="13" type="primary">atpF</name>
    <name evidence="16" type="ORF">ACFQDM_04050</name>
</gene>
<comment type="similarity">
    <text evidence="1 13 14">Belongs to the ATPase B chain family.</text>
</comment>
<comment type="function">
    <text evidence="10 13">F(1)F(0) ATP synthase produces ATP from ADP in the presence of a proton or sodium gradient. F-type ATPases consist of two structural domains, F(1) containing the extramembraneous catalytic core and F(0) containing the membrane proton channel, linked together by a central stalk and a peripheral stalk. During catalysis, ATP synthesis in the catalytic domain of F(1) is coupled via a rotary mechanism of the central stalk subunits to proton translocation.</text>
</comment>
<proteinExistence type="inferred from homology"/>
<comment type="subcellular location">
    <subcellularLocation>
        <location evidence="13">Cell membrane</location>
        <topology evidence="13">Single-pass membrane protein</topology>
    </subcellularLocation>
    <subcellularLocation>
        <location evidence="12">Endomembrane system</location>
        <topology evidence="12">Single-pass membrane protein</topology>
    </subcellularLocation>
</comment>
<evidence type="ECO:0000256" key="1">
    <source>
        <dbReference type="ARBA" id="ARBA00005513"/>
    </source>
</evidence>
<dbReference type="InterPro" id="IPR050059">
    <property type="entry name" value="ATP_synthase_B_chain"/>
</dbReference>
<dbReference type="PANTHER" id="PTHR33445">
    <property type="entry name" value="ATP SYNTHASE SUBUNIT B', CHLOROPLASTIC"/>
    <property type="match status" value="1"/>
</dbReference>
<feature type="transmembrane region" description="Helical" evidence="13">
    <location>
        <begin position="38"/>
        <end position="57"/>
    </location>
</feature>
<keyword evidence="7 13" id="KW-0406">Ion transport</keyword>
<keyword evidence="17" id="KW-1185">Reference proteome</keyword>
<evidence type="ECO:0000256" key="9">
    <source>
        <dbReference type="ARBA" id="ARBA00023310"/>
    </source>
</evidence>
<evidence type="ECO:0000256" key="6">
    <source>
        <dbReference type="ARBA" id="ARBA00022989"/>
    </source>
</evidence>
<dbReference type="Pfam" id="PF00430">
    <property type="entry name" value="ATP-synt_B"/>
    <property type="match status" value="1"/>
</dbReference>
<evidence type="ECO:0000256" key="15">
    <source>
        <dbReference type="SAM" id="Coils"/>
    </source>
</evidence>
<keyword evidence="13" id="KW-1003">Cell membrane</keyword>
<evidence type="ECO:0000256" key="7">
    <source>
        <dbReference type="ARBA" id="ARBA00023065"/>
    </source>
</evidence>
<evidence type="ECO:0000256" key="12">
    <source>
        <dbReference type="ARBA" id="ARBA00037847"/>
    </source>
</evidence>
<keyword evidence="4 13" id="KW-0812">Transmembrane</keyword>
<keyword evidence="3 13" id="KW-0138">CF(0)</keyword>
<evidence type="ECO:0000256" key="3">
    <source>
        <dbReference type="ARBA" id="ARBA00022547"/>
    </source>
</evidence>
<sequence length="188" mass="19760">MASETLGADHPADAAAHGADHAGAAFPPFDFSTFPSQLFWLAISFVLLYVLLSRLVLPKLGGIIEQRKGRIAADLDEAARMKTEADEALVEMDKQLSVARSDARAKAEQARSEIDAKISEITATKTAELDAKLSEAESRIDGMKSAAMANVSDIASATTAAILAQLGTSASDAEIEATVRKSVDEVAA</sequence>
<keyword evidence="9 13" id="KW-0066">ATP synthesis</keyword>
<comment type="function">
    <text evidence="11">Component of the F(0) channel, it forms part of the peripheral stalk, linking F(1) to F(0). The b'-subunit is a diverged and duplicated form of b found in plants and photosynthetic bacteria.</text>
</comment>
<keyword evidence="2 13" id="KW-0813">Transport</keyword>
<keyword evidence="6 13" id="KW-1133">Transmembrane helix</keyword>
<comment type="subunit">
    <text evidence="13">F-type ATPases have 2 components, F(1) - the catalytic core - and F(0) - the membrane proton channel. F(1) has five subunits: alpha(3), beta(3), gamma(1), delta(1), epsilon(1). F(0) has three main subunits: a(1), b(2) and c(10-14). The alpha and beta chains form an alternating ring which encloses part of the gamma chain. F(1) is attached to F(0) by a central stalk formed by the gamma and epsilon chains, while a peripheral stalk is formed by the delta and b chains.</text>
</comment>
<keyword evidence="5 13" id="KW-0375">Hydrogen ion transport</keyword>
<evidence type="ECO:0000256" key="2">
    <source>
        <dbReference type="ARBA" id="ARBA00022448"/>
    </source>
</evidence>
<dbReference type="Proteomes" id="UP001596303">
    <property type="component" value="Unassembled WGS sequence"/>
</dbReference>
<dbReference type="CDD" id="cd06503">
    <property type="entry name" value="ATP-synt_Fo_b"/>
    <property type="match status" value="1"/>
</dbReference>
<evidence type="ECO:0000256" key="10">
    <source>
        <dbReference type="ARBA" id="ARBA00025198"/>
    </source>
</evidence>
<dbReference type="PANTHER" id="PTHR33445:SF1">
    <property type="entry name" value="ATP SYNTHASE SUBUNIT B"/>
    <property type="match status" value="1"/>
</dbReference>
<evidence type="ECO:0000256" key="11">
    <source>
        <dbReference type="ARBA" id="ARBA00025614"/>
    </source>
</evidence>
<evidence type="ECO:0000256" key="8">
    <source>
        <dbReference type="ARBA" id="ARBA00023136"/>
    </source>
</evidence>
<reference evidence="17" key="1">
    <citation type="journal article" date="2019" name="Int. J. Syst. Evol. Microbiol.">
        <title>The Global Catalogue of Microorganisms (GCM) 10K type strain sequencing project: providing services to taxonomists for standard genome sequencing and annotation.</title>
        <authorList>
            <consortium name="The Broad Institute Genomics Platform"/>
            <consortium name="The Broad Institute Genome Sequencing Center for Infectious Disease"/>
            <person name="Wu L."/>
            <person name="Ma J."/>
        </authorList>
    </citation>
    <scope>NUCLEOTIDE SEQUENCE [LARGE SCALE GENOMIC DNA]</scope>
    <source>
        <strain evidence="17">CGMCC-1.15741</strain>
    </source>
</reference>
<evidence type="ECO:0000313" key="17">
    <source>
        <dbReference type="Proteomes" id="UP001596303"/>
    </source>
</evidence>
<evidence type="ECO:0000313" key="16">
    <source>
        <dbReference type="EMBL" id="MFC6197234.1"/>
    </source>
</evidence>
<evidence type="ECO:0000256" key="13">
    <source>
        <dbReference type="HAMAP-Rule" id="MF_01398"/>
    </source>
</evidence>
<dbReference type="HAMAP" id="MF_01398">
    <property type="entry name" value="ATP_synth_b_bprime"/>
    <property type="match status" value="1"/>
</dbReference>
<name>A0ABW1S6V3_9PROT</name>
<comment type="caution">
    <text evidence="16">The sequence shown here is derived from an EMBL/GenBank/DDBJ whole genome shotgun (WGS) entry which is preliminary data.</text>
</comment>
<dbReference type="RefSeq" id="WP_377375829.1">
    <property type="nucleotide sequence ID" value="NZ_JBHSSW010000004.1"/>
</dbReference>
<keyword evidence="15" id="KW-0175">Coiled coil</keyword>
<evidence type="ECO:0000256" key="14">
    <source>
        <dbReference type="RuleBase" id="RU003848"/>
    </source>
</evidence>
<accession>A0ABW1S6V3</accession>
<organism evidence="16 17">
    <name type="scientific">Ponticaulis profundi</name>
    <dbReference type="NCBI Taxonomy" id="2665222"/>
    <lineage>
        <taxon>Bacteria</taxon>
        <taxon>Pseudomonadati</taxon>
        <taxon>Pseudomonadota</taxon>
        <taxon>Alphaproteobacteria</taxon>
        <taxon>Hyphomonadales</taxon>
        <taxon>Hyphomonadaceae</taxon>
        <taxon>Ponticaulis</taxon>
    </lineage>
</organism>
<keyword evidence="8 13" id="KW-0472">Membrane</keyword>
<protein>
    <recommendedName>
        <fullName evidence="13">ATP synthase subunit b</fullName>
    </recommendedName>
    <alternativeName>
        <fullName evidence="13">ATP synthase F(0) sector subunit b</fullName>
    </alternativeName>
    <alternativeName>
        <fullName evidence="13">ATPase subunit I</fullName>
    </alternativeName>
    <alternativeName>
        <fullName evidence="13">F-type ATPase subunit b</fullName>
        <shortName evidence="13">F-ATPase subunit b</shortName>
    </alternativeName>
</protein>
<dbReference type="InterPro" id="IPR002146">
    <property type="entry name" value="ATP_synth_b/b'su_bac/chlpt"/>
</dbReference>
<evidence type="ECO:0000256" key="5">
    <source>
        <dbReference type="ARBA" id="ARBA00022781"/>
    </source>
</evidence>
<feature type="coiled-coil region" evidence="15">
    <location>
        <begin position="75"/>
        <end position="120"/>
    </location>
</feature>
<evidence type="ECO:0000256" key="4">
    <source>
        <dbReference type="ARBA" id="ARBA00022692"/>
    </source>
</evidence>